<evidence type="ECO:0000313" key="2">
    <source>
        <dbReference type="EMBL" id="MBO2461614.1"/>
    </source>
</evidence>
<gene>
    <name evidence="2" type="ORF">J4709_29005</name>
</gene>
<reference evidence="2 3" key="1">
    <citation type="submission" date="2021-03" db="EMBL/GenBank/DDBJ databases">
        <title>Actinomadura violae sp. nov., isolated from lichen in Thailand.</title>
        <authorList>
            <person name="Kanchanasin P."/>
            <person name="Saeng-In P."/>
            <person name="Phongsopitanun W."/>
            <person name="Yuki M."/>
            <person name="Kudo T."/>
            <person name="Ohkuma M."/>
            <person name="Tanasupawat S."/>
        </authorList>
    </citation>
    <scope>NUCLEOTIDE SEQUENCE [LARGE SCALE GENOMIC DNA]</scope>
    <source>
        <strain evidence="2 3">LCR2-06</strain>
    </source>
</reference>
<dbReference type="Proteomes" id="UP000680206">
    <property type="component" value="Unassembled WGS sequence"/>
</dbReference>
<name>A0ABS3RXY0_9ACTN</name>
<protein>
    <submittedName>
        <fullName evidence="2">Uncharacterized protein</fullName>
    </submittedName>
</protein>
<proteinExistence type="predicted"/>
<dbReference type="EMBL" id="JAGEPF010000018">
    <property type="protein sequence ID" value="MBO2461614.1"/>
    <property type="molecule type" value="Genomic_DNA"/>
</dbReference>
<keyword evidence="3" id="KW-1185">Reference proteome</keyword>
<comment type="caution">
    <text evidence="2">The sequence shown here is derived from an EMBL/GenBank/DDBJ whole genome shotgun (WGS) entry which is preliminary data.</text>
</comment>
<organism evidence="2 3">
    <name type="scientific">Actinomadura violacea</name>
    <dbReference type="NCBI Taxonomy" id="2819934"/>
    <lineage>
        <taxon>Bacteria</taxon>
        <taxon>Bacillati</taxon>
        <taxon>Actinomycetota</taxon>
        <taxon>Actinomycetes</taxon>
        <taxon>Streptosporangiales</taxon>
        <taxon>Thermomonosporaceae</taxon>
        <taxon>Actinomadura</taxon>
    </lineage>
</organism>
<feature type="region of interest" description="Disordered" evidence="1">
    <location>
        <begin position="1"/>
        <end position="20"/>
    </location>
</feature>
<evidence type="ECO:0000256" key="1">
    <source>
        <dbReference type="SAM" id="MobiDB-lite"/>
    </source>
</evidence>
<accession>A0ABS3RXY0</accession>
<evidence type="ECO:0000313" key="3">
    <source>
        <dbReference type="Proteomes" id="UP000680206"/>
    </source>
</evidence>
<sequence>MVRYGDFVPGRNPAKPLPTPGSDEVRALGDFIAGSDSYIVMSSGRVPAWHHRLGEVGPVPGWYIIGGLN</sequence>
<dbReference type="RefSeq" id="WP_208244983.1">
    <property type="nucleotide sequence ID" value="NZ_JAGEPF010000018.1"/>
</dbReference>